<evidence type="ECO:0000313" key="2">
    <source>
        <dbReference type="Proteomes" id="UP001396898"/>
    </source>
</evidence>
<dbReference type="Proteomes" id="UP001396898">
    <property type="component" value="Unassembled WGS sequence"/>
</dbReference>
<gene>
    <name evidence="1" type="ORF">PG991_003021</name>
</gene>
<accession>A0ABR1SH27</accession>
<proteinExistence type="predicted"/>
<sequence length="102" mass="11261">MRKSQWGSYPDPLMDPDGSAMALRARQTIQNSTVGPGIVLKSVEASSGDVDSSLSGHSRDKKNMMAAKIGVKKKRVKIMIRRRRIGHAPGKLTSRDYVFYPS</sequence>
<organism evidence="1 2">
    <name type="scientific">Apiospora marii</name>
    <dbReference type="NCBI Taxonomy" id="335849"/>
    <lineage>
        <taxon>Eukaryota</taxon>
        <taxon>Fungi</taxon>
        <taxon>Dikarya</taxon>
        <taxon>Ascomycota</taxon>
        <taxon>Pezizomycotina</taxon>
        <taxon>Sordariomycetes</taxon>
        <taxon>Xylariomycetidae</taxon>
        <taxon>Amphisphaeriales</taxon>
        <taxon>Apiosporaceae</taxon>
        <taxon>Apiospora</taxon>
    </lineage>
</organism>
<keyword evidence="2" id="KW-1185">Reference proteome</keyword>
<protein>
    <submittedName>
        <fullName evidence="1">Uncharacterized protein</fullName>
    </submittedName>
</protein>
<dbReference type="EMBL" id="JAQQWI010000006">
    <property type="protein sequence ID" value="KAK8033623.1"/>
    <property type="molecule type" value="Genomic_DNA"/>
</dbReference>
<comment type="caution">
    <text evidence="1">The sequence shown here is derived from an EMBL/GenBank/DDBJ whole genome shotgun (WGS) entry which is preliminary data.</text>
</comment>
<reference evidence="1 2" key="1">
    <citation type="submission" date="2023-01" db="EMBL/GenBank/DDBJ databases">
        <title>Analysis of 21 Apiospora genomes using comparative genomics revels a genus with tremendous synthesis potential of carbohydrate active enzymes and secondary metabolites.</title>
        <authorList>
            <person name="Sorensen T."/>
        </authorList>
    </citation>
    <scope>NUCLEOTIDE SEQUENCE [LARGE SCALE GENOMIC DNA]</scope>
    <source>
        <strain evidence="1 2">CBS 20057</strain>
    </source>
</reference>
<evidence type="ECO:0000313" key="1">
    <source>
        <dbReference type="EMBL" id="KAK8033623.1"/>
    </source>
</evidence>
<name>A0ABR1SH27_9PEZI</name>